<dbReference type="InterPro" id="IPR036869">
    <property type="entry name" value="J_dom_sf"/>
</dbReference>
<accession>A0A1U8AL36</accession>
<feature type="region of interest" description="Disordered" evidence="2">
    <location>
        <begin position="501"/>
        <end position="540"/>
    </location>
</feature>
<organism evidence="3 4">
    <name type="scientific">Nelumbo nucifera</name>
    <name type="common">Sacred lotus</name>
    <dbReference type="NCBI Taxonomy" id="4432"/>
    <lineage>
        <taxon>Eukaryota</taxon>
        <taxon>Viridiplantae</taxon>
        <taxon>Streptophyta</taxon>
        <taxon>Embryophyta</taxon>
        <taxon>Tracheophyta</taxon>
        <taxon>Spermatophyta</taxon>
        <taxon>Magnoliopsida</taxon>
        <taxon>Proteales</taxon>
        <taxon>Nelumbonaceae</taxon>
        <taxon>Nelumbo</taxon>
    </lineage>
</organism>
<feature type="compositionally biased region" description="Low complexity" evidence="2">
    <location>
        <begin position="527"/>
        <end position="536"/>
    </location>
</feature>
<dbReference type="GeneID" id="104605111"/>
<evidence type="ECO:0000313" key="3">
    <source>
        <dbReference type="Proteomes" id="UP000189703"/>
    </source>
</evidence>
<dbReference type="KEGG" id="nnu:104605111"/>
<feature type="coiled-coil region" evidence="1">
    <location>
        <begin position="364"/>
        <end position="391"/>
    </location>
</feature>
<dbReference type="SUPFAM" id="SSF48452">
    <property type="entry name" value="TPR-like"/>
    <property type="match status" value="1"/>
</dbReference>
<dbReference type="InterPro" id="IPR019734">
    <property type="entry name" value="TPR_rpt"/>
</dbReference>
<dbReference type="eggNOG" id="ENOG502QPYD">
    <property type="taxonomic scope" value="Eukaryota"/>
</dbReference>
<dbReference type="InterPro" id="IPR001623">
    <property type="entry name" value="DnaJ_domain"/>
</dbReference>
<dbReference type="PANTHER" id="PTHR46816:SF1">
    <property type="entry name" value="TETRATRICOPEPTIDE REPEAT (TPR)-LIKE SUPERFAMILY PROTEIN"/>
    <property type="match status" value="1"/>
</dbReference>
<dbReference type="PROSITE" id="PS50005">
    <property type="entry name" value="TPR"/>
    <property type="match status" value="1"/>
</dbReference>
<dbReference type="FunCoup" id="A0A1U8AL36">
    <property type="interactions" value="1042"/>
</dbReference>
<keyword evidence="1" id="KW-0175">Coiled coil</keyword>
<reference evidence="4" key="1">
    <citation type="submission" date="2025-08" db="UniProtKB">
        <authorList>
            <consortium name="RefSeq"/>
        </authorList>
    </citation>
    <scope>IDENTIFICATION</scope>
</reference>
<dbReference type="SUPFAM" id="SSF46565">
    <property type="entry name" value="Chaperone J-domain"/>
    <property type="match status" value="1"/>
</dbReference>
<dbReference type="OMA" id="SFQGVFC"/>
<proteinExistence type="predicted"/>
<dbReference type="OrthoDB" id="1903421at2759"/>
<dbReference type="CDD" id="cd06257">
    <property type="entry name" value="DnaJ"/>
    <property type="match status" value="1"/>
</dbReference>
<dbReference type="PANTHER" id="PTHR46816">
    <property type="entry name" value="OS01G0273500 PROTEIN"/>
    <property type="match status" value="1"/>
</dbReference>
<evidence type="ECO:0000256" key="1">
    <source>
        <dbReference type="SAM" id="Coils"/>
    </source>
</evidence>
<name>A0A1U8AL36_NELNU</name>
<dbReference type="SMART" id="SM00028">
    <property type="entry name" value="TPR"/>
    <property type="match status" value="1"/>
</dbReference>
<protein>
    <submittedName>
        <fullName evidence="4">Uncharacterized protein LOC104605111</fullName>
    </submittedName>
</protein>
<dbReference type="RefSeq" id="XP_010268035.1">
    <property type="nucleotide sequence ID" value="XM_010269733.2"/>
</dbReference>
<evidence type="ECO:0000256" key="2">
    <source>
        <dbReference type="SAM" id="MobiDB-lite"/>
    </source>
</evidence>
<dbReference type="Gene3D" id="1.25.40.10">
    <property type="entry name" value="Tetratricopeptide repeat domain"/>
    <property type="match status" value="1"/>
</dbReference>
<dbReference type="Proteomes" id="UP000189703">
    <property type="component" value="Unplaced"/>
</dbReference>
<evidence type="ECO:0000313" key="4">
    <source>
        <dbReference type="RefSeq" id="XP_010268035.1"/>
    </source>
</evidence>
<keyword evidence="3" id="KW-1185">Reference proteome</keyword>
<dbReference type="AlphaFoldDB" id="A0A1U8AL36"/>
<gene>
    <name evidence="4" type="primary">LOC104605111</name>
</gene>
<dbReference type="InterPro" id="IPR011990">
    <property type="entry name" value="TPR-like_helical_dom_sf"/>
</dbReference>
<sequence>MSTSPSLAGVEKKHWWLRNRKIVDKYVKDARVLIATQEQSEIASALNLLDAALSLSPRLESALELKARSLLYLRRFKEVADMLQEYIPSYKMVYEESSLSSDNSSQQLSRERVKLLSSDNSTDFADHKPSFKCFSVSDLKKKVMAGLYKNCEKEGQWRYLVLGQACCHLGLMEDAMVLLQTGKRLASAAFRRESVCWSDDSFTFSNVASCSDLNTTNAPTTTPPTESESVTQLLSHIKLLLRRRTAALAALDAGLYSEAIRHFSKILDGRRGTPQGFLAECYMHRAAAYRAAGRIAEAIADCNRTLALDPTCIPALSTRALLLEAIRCLPDCLRDLEHLKILYDSILRDRKLPGPAWKRQNVRYRDVLSNLRQLTAKIQELRQRVASGETGNVDYYALIGLRRGCSRSELERAHLLLTLRHRPDKAMNFVDRCEFVDDRDLESVKDQARMSALLLYRLLQKGYSSVMTTIMDEEAAEKQRQKAAAALQAAAAAAAALQIPAAEPKPEEESSKSTAQMQDRKQQQLASSLDYSSDSSVEPMPDKKAATAAAAASVFQGVFCRDMAVVGHLLSQAGFNRSIPVKYEALSC</sequence>